<dbReference type="Pfam" id="PF05170">
    <property type="entry name" value="AsmA"/>
    <property type="match status" value="1"/>
</dbReference>
<dbReference type="GO" id="GO:0005886">
    <property type="term" value="C:plasma membrane"/>
    <property type="evidence" value="ECO:0007669"/>
    <property type="project" value="TreeGrafter"/>
</dbReference>
<dbReference type="PANTHER" id="PTHR30441:SF8">
    <property type="entry name" value="DUF748 DOMAIN-CONTAINING PROTEIN"/>
    <property type="match status" value="1"/>
</dbReference>
<proteinExistence type="predicted"/>
<evidence type="ECO:0000256" key="1">
    <source>
        <dbReference type="SAM" id="Phobius"/>
    </source>
</evidence>
<dbReference type="InterPro" id="IPR007844">
    <property type="entry name" value="AsmA"/>
</dbReference>
<evidence type="ECO:0000313" key="3">
    <source>
        <dbReference type="EMBL" id="TGK96426.1"/>
    </source>
</evidence>
<reference evidence="3" key="1">
    <citation type="journal article" date="2019" name="PLoS Negl. Trop. Dis.">
        <title>Revisiting the worldwide diversity of Leptospira species in the environment.</title>
        <authorList>
            <person name="Vincent A.T."/>
            <person name="Schiettekatte O."/>
            <person name="Bourhy P."/>
            <person name="Veyrier F.J."/>
            <person name="Picardeau M."/>
        </authorList>
    </citation>
    <scope>NUCLEOTIDE SEQUENCE [LARGE SCALE GENOMIC DNA]</scope>
    <source>
        <strain evidence="3">201800277</strain>
    </source>
</reference>
<name>A0A2M9Y410_9LEPT</name>
<feature type="domain" description="AsmA" evidence="2">
    <location>
        <begin position="396"/>
        <end position="550"/>
    </location>
</feature>
<evidence type="ECO:0000259" key="2">
    <source>
        <dbReference type="Pfam" id="PF05170"/>
    </source>
</evidence>
<dbReference type="GO" id="GO:0090313">
    <property type="term" value="P:regulation of protein targeting to membrane"/>
    <property type="evidence" value="ECO:0007669"/>
    <property type="project" value="TreeGrafter"/>
</dbReference>
<keyword evidence="4" id="KW-1185">Reference proteome</keyword>
<keyword evidence="1" id="KW-0472">Membrane</keyword>
<dbReference type="AlphaFoldDB" id="A0A2M9Y410"/>
<accession>A0A2M9Y410</accession>
<organism evidence="3 4">
    <name type="scientific">Leptospira brenneri</name>
    <dbReference type="NCBI Taxonomy" id="2023182"/>
    <lineage>
        <taxon>Bacteria</taxon>
        <taxon>Pseudomonadati</taxon>
        <taxon>Spirochaetota</taxon>
        <taxon>Spirochaetia</taxon>
        <taxon>Leptospirales</taxon>
        <taxon>Leptospiraceae</taxon>
        <taxon>Leptospira</taxon>
    </lineage>
</organism>
<dbReference type="EMBL" id="RQFP01000001">
    <property type="protein sequence ID" value="TGK96426.1"/>
    <property type="molecule type" value="Genomic_DNA"/>
</dbReference>
<dbReference type="PANTHER" id="PTHR30441">
    <property type="entry name" value="DUF748 DOMAIN-CONTAINING PROTEIN"/>
    <property type="match status" value="1"/>
</dbReference>
<comment type="caution">
    <text evidence="3">The sequence shown here is derived from an EMBL/GenBank/DDBJ whole genome shotgun (WGS) entry which is preliminary data.</text>
</comment>
<gene>
    <name evidence="3" type="ORF">EHQ30_07420</name>
</gene>
<sequence length="691" mass="77574">MKLSIRDRIKGVVGKILLTFIFVISMTMFFILYPLLADPDYYKKLILDTTNQLTGLEVNYQSSQPVFFPFPGIELTEVSVSKNQDELIQVHKLRIEVYYGVFIGQPLEIRKIYLNTGTVEITREKDESFPLFERIVSKSENTTKETTKKTEETVSQDTNLLFSRTFANFVNHIEIKNITILFEDKLYSRNIKLYLWETTFQLDQDLRDLDVYIYGKLNEEPITFSTNIYFVTDEMSYESARIEGEFTFQNLKGIDLHDILIIFTYGDLRFAKASGNIPFYKRDEAKIFAIADKLHIRDLALKDGKTFADGYASTVMSYDIRESKLAFADIVVDWKGKSKLYGSGFVNFLKPPLSPTISFEGTSDYLDVPSIVKVIKIWVDPDLEKSILTRNIPSTGYVNRMNVYLNFNFRNLNAGDFHADSLKLNVHYAKRKINITKYELRAYEGISTGTGHYLFGKNPGLEIKGNIKNLSVAPILSDLFKISPITGKLDSEFILASPADTEEALISNLQIIGNINANNGELLSYTNILKPISSIGSVINLKKIDFSRATPYNELKFDFLYAKEMIEVKNFALKADGIVGSGGGKIGFNKNIDMRFTIAFPGVAGRALKLPIIYKGTYGVSSPFIDPIWLGSVYAGTIFLASPAGAAVGGIAGSAMSDYVNNAVDNVTGGVQKGWKGIKSLFGGKEEEQEK</sequence>
<dbReference type="OrthoDB" id="341220at2"/>
<feature type="transmembrane region" description="Helical" evidence="1">
    <location>
        <begin position="12"/>
        <end position="36"/>
    </location>
</feature>
<evidence type="ECO:0000313" key="4">
    <source>
        <dbReference type="Proteomes" id="UP000297891"/>
    </source>
</evidence>
<protein>
    <submittedName>
        <fullName evidence="3">AsmA family protein</fullName>
    </submittedName>
</protein>
<dbReference type="Proteomes" id="UP000297891">
    <property type="component" value="Unassembled WGS sequence"/>
</dbReference>
<keyword evidence="1" id="KW-1133">Transmembrane helix</keyword>
<dbReference type="InterPro" id="IPR052894">
    <property type="entry name" value="AsmA-related"/>
</dbReference>
<dbReference type="RefSeq" id="WP_100789611.1">
    <property type="nucleotide sequence ID" value="NZ_NPDQ01000002.1"/>
</dbReference>
<keyword evidence="1" id="KW-0812">Transmembrane</keyword>